<keyword evidence="6" id="KW-0949">S-adenosyl-L-methionine</keyword>
<dbReference type="GO" id="GO:0003723">
    <property type="term" value="F:RNA binding"/>
    <property type="evidence" value="ECO:0007669"/>
    <property type="project" value="UniProtKB-KW"/>
</dbReference>
<accession>A0A2R6NX61</accession>
<dbReference type="GO" id="GO:0030422">
    <property type="term" value="P:siRNA processing"/>
    <property type="evidence" value="ECO:0007669"/>
    <property type="project" value="TreeGrafter"/>
</dbReference>
<dbReference type="GO" id="GO:0046872">
    <property type="term" value="F:metal ion binding"/>
    <property type="evidence" value="ECO:0007669"/>
    <property type="project" value="UniProtKB-KW"/>
</dbReference>
<dbReference type="EMBL" id="MLYV02000712">
    <property type="protein sequence ID" value="PSR79017.1"/>
    <property type="molecule type" value="Genomic_DNA"/>
</dbReference>
<evidence type="ECO:0000256" key="9">
    <source>
        <dbReference type="ARBA" id="ARBA00022884"/>
    </source>
</evidence>
<keyword evidence="10" id="KW-0943">RNA-mediated gene silencing</keyword>
<protein>
    <recommendedName>
        <fullName evidence="3">Small RNA 2'-O-methyltransferase</fullName>
        <ecNumber evidence="11">2.1.1.386</ecNumber>
    </recommendedName>
</protein>
<name>A0A2R6NX61_9APHY</name>
<sequence length="489" mass="55171">MSEQTSSATDELPVTFRPALFLQRRGWVFEVMSREGVRRVSILVSTGIASCTLIPEKVLDIGCGEGETIACLCNPAPWLLPQSCPGADEADPDNAIKDFLHINTIYALDISSHDLKRAVELTAPPPPPPPNGWQGHTRWEPLEVKLWEGGMESYNPEFVDMECIISTEVIEHLPEGLLPEFAPVLLGLYHPRLLLITTPSYTFNARFTAPDAPSSARNGYRDPTRRTSRIFRHDDHKFEWTVEEFTSWCTGVAAEWGYDVEISGVGRPSEKDRWDREEELGCASQTAAFKRREGQTLVKAREERVASMGTLQKAATRSKHELIATHQHQEHENARKPGSFHDIGLQVMEKMKHYQEARLRLHELYFEHDMGVLCGGSLHLLVMAVETREELRLLKPSSVDSKDWIVEWVGFVPQERLQPLWPQEQKEEEKGEGNNAAISRWPGLPAGWGDTGDVDECQSLEGISVTEQWGWDHAIEGSWTTAEVESVVF</sequence>
<dbReference type="Proteomes" id="UP000186601">
    <property type="component" value="Unassembled WGS sequence"/>
</dbReference>
<dbReference type="OrthoDB" id="2154311at2759"/>
<evidence type="ECO:0000256" key="3">
    <source>
        <dbReference type="ARBA" id="ARBA00021330"/>
    </source>
</evidence>
<gene>
    <name evidence="13" type="ORF">PHLCEN_2v7204</name>
</gene>
<comment type="similarity">
    <text evidence="2">Belongs to the methyltransferase superfamily. HEN1 family.</text>
</comment>
<keyword evidence="14" id="KW-1185">Reference proteome</keyword>
<evidence type="ECO:0000313" key="14">
    <source>
        <dbReference type="Proteomes" id="UP000186601"/>
    </source>
</evidence>
<evidence type="ECO:0000256" key="1">
    <source>
        <dbReference type="ARBA" id="ARBA00001946"/>
    </source>
</evidence>
<dbReference type="EC" id="2.1.1.386" evidence="11"/>
<keyword evidence="4" id="KW-0489">Methyltransferase</keyword>
<dbReference type="GO" id="GO:0090486">
    <property type="term" value="F:small RNA 2'-O-methyltransferase activity"/>
    <property type="evidence" value="ECO:0007669"/>
    <property type="project" value="UniProtKB-EC"/>
</dbReference>
<dbReference type="InterPro" id="IPR029063">
    <property type="entry name" value="SAM-dependent_MTases_sf"/>
</dbReference>
<evidence type="ECO:0000256" key="2">
    <source>
        <dbReference type="ARBA" id="ARBA00009026"/>
    </source>
</evidence>
<keyword evidence="9" id="KW-0694">RNA-binding</keyword>
<dbReference type="SUPFAM" id="SSF53335">
    <property type="entry name" value="S-adenosyl-L-methionine-dependent methyltransferases"/>
    <property type="match status" value="1"/>
</dbReference>
<evidence type="ECO:0000256" key="11">
    <source>
        <dbReference type="ARBA" id="ARBA00035025"/>
    </source>
</evidence>
<evidence type="ECO:0000256" key="10">
    <source>
        <dbReference type="ARBA" id="ARBA00023158"/>
    </source>
</evidence>
<evidence type="ECO:0000256" key="5">
    <source>
        <dbReference type="ARBA" id="ARBA00022679"/>
    </source>
</evidence>
<reference evidence="13 14" key="1">
    <citation type="submission" date="2018-02" db="EMBL/GenBank/DDBJ databases">
        <title>Genome sequence of the basidiomycete white-rot fungus Phlebia centrifuga.</title>
        <authorList>
            <person name="Granchi Z."/>
            <person name="Peng M."/>
            <person name="de Vries R.P."/>
            <person name="Hilden K."/>
            <person name="Makela M.R."/>
            <person name="Grigoriev I."/>
            <person name="Riley R."/>
        </authorList>
    </citation>
    <scope>NUCLEOTIDE SEQUENCE [LARGE SCALE GENOMIC DNA]</scope>
    <source>
        <strain evidence="13 14">FBCC195</strain>
    </source>
</reference>
<dbReference type="GO" id="GO:0005634">
    <property type="term" value="C:nucleus"/>
    <property type="evidence" value="ECO:0007669"/>
    <property type="project" value="TreeGrafter"/>
</dbReference>
<evidence type="ECO:0000256" key="6">
    <source>
        <dbReference type="ARBA" id="ARBA00022691"/>
    </source>
</evidence>
<organism evidence="13 14">
    <name type="scientific">Hermanssonia centrifuga</name>
    <dbReference type="NCBI Taxonomy" id="98765"/>
    <lineage>
        <taxon>Eukaryota</taxon>
        <taxon>Fungi</taxon>
        <taxon>Dikarya</taxon>
        <taxon>Basidiomycota</taxon>
        <taxon>Agaricomycotina</taxon>
        <taxon>Agaricomycetes</taxon>
        <taxon>Polyporales</taxon>
        <taxon>Meruliaceae</taxon>
        <taxon>Hermanssonia</taxon>
    </lineage>
</organism>
<evidence type="ECO:0000256" key="7">
    <source>
        <dbReference type="ARBA" id="ARBA00022723"/>
    </source>
</evidence>
<comment type="cofactor">
    <cofactor evidence="1">
        <name>Mg(2+)</name>
        <dbReference type="ChEBI" id="CHEBI:18420"/>
    </cofactor>
</comment>
<dbReference type="STRING" id="98765.A0A2R6NX61"/>
<dbReference type="Gene3D" id="3.40.50.150">
    <property type="entry name" value="Vaccinia Virus protein VP39"/>
    <property type="match status" value="1"/>
</dbReference>
<comment type="caution">
    <text evidence="13">The sequence shown here is derived from an EMBL/GenBank/DDBJ whole genome shotgun (WGS) entry which is preliminary data.</text>
</comment>
<dbReference type="PANTHER" id="PTHR21404">
    <property type="entry name" value="HEN1"/>
    <property type="match status" value="1"/>
</dbReference>
<dbReference type="InterPro" id="IPR026610">
    <property type="entry name" value="Hen1"/>
</dbReference>
<proteinExistence type="inferred from homology"/>
<dbReference type="GO" id="GO:0001510">
    <property type="term" value="P:RNA methylation"/>
    <property type="evidence" value="ECO:0007669"/>
    <property type="project" value="InterPro"/>
</dbReference>
<dbReference type="AlphaFoldDB" id="A0A2R6NX61"/>
<evidence type="ECO:0000256" key="4">
    <source>
        <dbReference type="ARBA" id="ARBA00022603"/>
    </source>
</evidence>
<dbReference type="PANTHER" id="PTHR21404:SF3">
    <property type="entry name" value="SMALL RNA 2'-O-METHYLTRANSFERASE"/>
    <property type="match status" value="1"/>
</dbReference>
<evidence type="ECO:0000313" key="13">
    <source>
        <dbReference type="EMBL" id="PSR79017.1"/>
    </source>
</evidence>
<comment type="catalytic activity">
    <reaction evidence="12">
        <text>small RNA 3'-end nucleotide + S-adenosyl-L-methionine = small RNA 3'-end 2'-O-methylnucleotide + S-adenosyl-L-homocysteine + H(+)</text>
        <dbReference type="Rhea" id="RHEA:37887"/>
        <dbReference type="Rhea" id="RHEA-COMP:10415"/>
        <dbReference type="Rhea" id="RHEA-COMP:10416"/>
        <dbReference type="ChEBI" id="CHEBI:15378"/>
        <dbReference type="ChEBI" id="CHEBI:57856"/>
        <dbReference type="ChEBI" id="CHEBI:59789"/>
        <dbReference type="ChEBI" id="CHEBI:74896"/>
        <dbReference type="ChEBI" id="CHEBI:74898"/>
        <dbReference type="EC" id="2.1.1.386"/>
    </reaction>
</comment>
<evidence type="ECO:0000256" key="12">
    <source>
        <dbReference type="ARBA" id="ARBA00048418"/>
    </source>
</evidence>
<evidence type="ECO:0000256" key="8">
    <source>
        <dbReference type="ARBA" id="ARBA00022842"/>
    </source>
</evidence>
<keyword evidence="5" id="KW-0808">Transferase</keyword>
<keyword evidence="8" id="KW-0460">Magnesium</keyword>
<dbReference type="GO" id="GO:0005737">
    <property type="term" value="C:cytoplasm"/>
    <property type="evidence" value="ECO:0007669"/>
    <property type="project" value="TreeGrafter"/>
</dbReference>
<keyword evidence="7" id="KW-0479">Metal-binding</keyword>